<dbReference type="EMBL" id="AP018203">
    <property type="protein sequence ID" value="BAY56414.1"/>
    <property type="molecule type" value="Genomic_DNA"/>
</dbReference>
<dbReference type="Proteomes" id="UP000217895">
    <property type="component" value="Chromosome"/>
</dbReference>
<reference evidence="1 2" key="1">
    <citation type="submission" date="2017-06" db="EMBL/GenBank/DDBJ databases">
        <title>Genome sequencing of cyanobaciteial culture collection at National Institute for Environmental Studies (NIES).</title>
        <authorList>
            <person name="Hirose Y."/>
            <person name="Shimura Y."/>
            <person name="Fujisawa T."/>
            <person name="Nakamura Y."/>
            <person name="Kawachi M."/>
        </authorList>
    </citation>
    <scope>NUCLEOTIDE SEQUENCE [LARGE SCALE GENOMIC DNA]</scope>
    <source>
        <strain evidence="1 2">NIES-2135</strain>
    </source>
</reference>
<keyword evidence="2" id="KW-1185">Reference proteome</keyword>
<evidence type="ECO:0000313" key="2">
    <source>
        <dbReference type="Proteomes" id="UP000217895"/>
    </source>
</evidence>
<organism evidence="1 2">
    <name type="scientific">Leptolyngbya boryana NIES-2135</name>
    <dbReference type="NCBI Taxonomy" id="1973484"/>
    <lineage>
        <taxon>Bacteria</taxon>
        <taxon>Bacillati</taxon>
        <taxon>Cyanobacteriota</taxon>
        <taxon>Cyanophyceae</taxon>
        <taxon>Leptolyngbyales</taxon>
        <taxon>Leptolyngbyaceae</taxon>
        <taxon>Leptolyngbya group</taxon>
        <taxon>Leptolyngbya</taxon>
    </lineage>
</organism>
<dbReference type="InterPro" id="IPR021751">
    <property type="entry name" value="DUF3318"/>
</dbReference>
<proteinExistence type="predicted"/>
<dbReference type="Pfam" id="PF11780">
    <property type="entry name" value="DUF3318"/>
    <property type="match status" value="1"/>
</dbReference>
<evidence type="ECO:0000313" key="1">
    <source>
        <dbReference type="EMBL" id="BAY56414.1"/>
    </source>
</evidence>
<dbReference type="AlphaFoldDB" id="A0A1Z4JI33"/>
<protein>
    <recommendedName>
        <fullName evidence="3">DUF3318 domain-containing protein</fullName>
    </recommendedName>
</protein>
<sequence length="201" mass="22392">MNPELEIRRLLDVMPASGRMFVKLVSKPDQRSFIDTPAPLPWGRDRPVYINFDLWSRLSRSQRDLLILRTVSWSSNIKWFQPTPMLGLTALGAIGLGVELAQQDFVGVAAASGLSAIALFQIWRNNRSSRMELEADEQALKIAQRRGYTETEAARALLSAIEAVAQNEGRMLSFVELLRCQGLRAIGGLSPVGIPDELRSE</sequence>
<evidence type="ECO:0008006" key="3">
    <source>
        <dbReference type="Google" id="ProtNLM"/>
    </source>
</evidence>
<name>A0A1Z4JI33_LEPBY</name>
<accession>A0A1Z4JI33</accession>
<gene>
    <name evidence="1" type="ORF">NIES2135_32460</name>
</gene>